<organism evidence="1 2">
    <name type="scientific">Candidatus Termititenax persephonae</name>
    <dbReference type="NCBI Taxonomy" id="2218525"/>
    <lineage>
        <taxon>Bacteria</taxon>
        <taxon>Bacillati</taxon>
        <taxon>Candidatus Margulisiibacteriota</taxon>
        <taxon>Candidatus Termititenacia</taxon>
        <taxon>Candidatus Termititenacales</taxon>
        <taxon>Candidatus Termititenacaceae</taxon>
        <taxon>Candidatus Termititenax</taxon>
    </lineage>
</organism>
<accession>A0A388THK9</accession>
<reference evidence="1 2" key="1">
    <citation type="journal article" date="2019" name="ISME J.">
        <title>Genome analyses of uncultured TG2/ZB3 bacteria in 'Margulisbacteria' specifically attached to ectosymbiotic spirochetes of protists in the termite gut.</title>
        <authorList>
            <person name="Utami Y.D."/>
            <person name="Kuwahara H."/>
            <person name="Igai K."/>
            <person name="Murakami T."/>
            <person name="Sugaya K."/>
            <person name="Morikawa T."/>
            <person name="Nagura Y."/>
            <person name="Yuki M."/>
            <person name="Deevong P."/>
            <person name="Inoue T."/>
            <person name="Kihara K."/>
            <person name="Lo N."/>
            <person name="Yamada A."/>
            <person name="Ohkuma M."/>
            <person name="Hongoh Y."/>
        </authorList>
    </citation>
    <scope>NUCLEOTIDE SEQUENCE [LARGE SCALE GENOMIC DNA]</scope>
    <source>
        <strain evidence="1">NkOx7-02</strain>
    </source>
</reference>
<evidence type="ECO:0000313" key="2">
    <source>
        <dbReference type="Proteomes" id="UP000275925"/>
    </source>
</evidence>
<dbReference type="Proteomes" id="UP000275925">
    <property type="component" value="Unassembled WGS sequence"/>
</dbReference>
<evidence type="ECO:0000313" key="1">
    <source>
        <dbReference type="EMBL" id="GBR76641.1"/>
    </source>
</evidence>
<protein>
    <recommendedName>
        <fullName evidence="3">Outer membrane lipoprotein BamD-like domain-containing protein</fullName>
    </recommendedName>
</protein>
<name>A0A388THK9_9BACT</name>
<dbReference type="EMBL" id="BGZO01000037">
    <property type="protein sequence ID" value="GBR76641.1"/>
    <property type="molecule type" value="Genomic_DNA"/>
</dbReference>
<evidence type="ECO:0008006" key="3">
    <source>
        <dbReference type="Google" id="ProtNLM"/>
    </source>
</evidence>
<sequence>MHKKILIVVFCVIGLVLAMGDKPSVSSEPPEPPKPLRHQPLANLSVDQLYIRCVTEYRDSQSMNYPEQDGRAVEALELFLNKYPEEPRRFELMYYLAITYSKLARPQEHQRLVNAYFADDPPSANFFTESMELERLSALVWAQEIPQARQLYSDLQERYATSNAVLARVHRSMLPALEAAGDTDGQKAVYQFFHRDNNKDYLSNSLDYYVYAYRLALMEYEAGNAQAAAPLFQEVSAQQNPALMFLAESAQDYLKKIGK</sequence>
<keyword evidence="2" id="KW-1185">Reference proteome</keyword>
<dbReference type="AlphaFoldDB" id="A0A388THK9"/>
<gene>
    <name evidence="1" type="ORF">NO2_1160</name>
</gene>
<proteinExistence type="predicted"/>
<comment type="caution">
    <text evidence="1">The sequence shown here is derived from an EMBL/GenBank/DDBJ whole genome shotgun (WGS) entry which is preliminary data.</text>
</comment>